<gene>
    <name evidence="2" type="ORF">ACFQRB_07775</name>
</gene>
<protein>
    <submittedName>
        <fullName evidence="2">RPA family protein</fullName>
    </submittedName>
</protein>
<feature type="compositionally biased region" description="Acidic residues" evidence="1">
    <location>
        <begin position="317"/>
        <end position="334"/>
    </location>
</feature>
<name>A0ABD5XTH8_9EURY</name>
<dbReference type="GeneID" id="81121923"/>
<evidence type="ECO:0000313" key="2">
    <source>
        <dbReference type="EMBL" id="MFC7136457.1"/>
    </source>
</evidence>
<organism evidence="2 3">
    <name type="scientific">Halobaculum litoreum</name>
    <dbReference type="NCBI Taxonomy" id="3031998"/>
    <lineage>
        <taxon>Archaea</taxon>
        <taxon>Methanobacteriati</taxon>
        <taxon>Methanobacteriota</taxon>
        <taxon>Stenosarchaea group</taxon>
        <taxon>Halobacteria</taxon>
        <taxon>Halobacteriales</taxon>
        <taxon>Haloferacaceae</taxon>
        <taxon>Halobaculum</taxon>
    </lineage>
</organism>
<dbReference type="EMBL" id="JBHSZG010000001">
    <property type="protein sequence ID" value="MFC7136457.1"/>
    <property type="molecule type" value="Genomic_DNA"/>
</dbReference>
<evidence type="ECO:0000313" key="3">
    <source>
        <dbReference type="Proteomes" id="UP001596368"/>
    </source>
</evidence>
<feature type="compositionally biased region" description="Acidic residues" evidence="1">
    <location>
        <begin position="263"/>
        <end position="275"/>
    </location>
</feature>
<feature type="compositionally biased region" description="Acidic residues" evidence="1">
    <location>
        <begin position="399"/>
        <end position="438"/>
    </location>
</feature>
<proteinExistence type="predicted"/>
<dbReference type="Proteomes" id="UP001596368">
    <property type="component" value="Unassembled WGS sequence"/>
</dbReference>
<feature type="compositionally biased region" description="Low complexity" evidence="1">
    <location>
        <begin position="276"/>
        <end position="292"/>
    </location>
</feature>
<dbReference type="InterPro" id="IPR036388">
    <property type="entry name" value="WH-like_DNA-bd_sf"/>
</dbReference>
<feature type="compositionally biased region" description="Low complexity" evidence="1">
    <location>
        <begin position="485"/>
        <end position="513"/>
    </location>
</feature>
<feature type="compositionally biased region" description="Acidic residues" evidence="1">
    <location>
        <begin position="470"/>
        <end position="482"/>
    </location>
</feature>
<evidence type="ECO:0000256" key="1">
    <source>
        <dbReference type="SAM" id="MobiDB-lite"/>
    </source>
</evidence>
<dbReference type="Gene3D" id="1.10.10.10">
    <property type="entry name" value="Winged helix-like DNA-binding domain superfamily/Winged helix DNA-binding domain"/>
    <property type="match status" value="1"/>
</dbReference>
<feature type="compositionally biased region" description="Low complexity" evidence="1">
    <location>
        <begin position="360"/>
        <end position="370"/>
    </location>
</feature>
<feature type="compositionally biased region" description="Low complexity" evidence="1">
    <location>
        <begin position="335"/>
        <end position="353"/>
    </location>
</feature>
<reference evidence="2 3" key="1">
    <citation type="journal article" date="2019" name="Int. J. Syst. Evol. Microbiol.">
        <title>The Global Catalogue of Microorganisms (GCM) 10K type strain sequencing project: providing services to taxonomists for standard genome sequencing and annotation.</title>
        <authorList>
            <consortium name="The Broad Institute Genomics Platform"/>
            <consortium name="The Broad Institute Genome Sequencing Center for Infectious Disease"/>
            <person name="Wu L."/>
            <person name="Ma J."/>
        </authorList>
    </citation>
    <scope>NUCLEOTIDE SEQUENCE [LARGE SCALE GENOMIC DNA]</scope>
    <source>
        <strain evidence="2 3">DT92</strain>
    </source>
</reference>
<comment type="caution">
    <text evidence="2">The sequence shown here is derived from an EMBL/GenBank/DDBJ whole genome shotgun (WGS) entry which is preliminary data.</text>
</comment>
<feature type="compositionally biased region" description="Basic and acidic residues" evidence="1">
    <location>
        <begin position="439"/>
        <end position="451"/>
    </location>
</feature>
<sequence length="589" mass="60089">MSSSDGGDDSGPGTREVAHRIFAAEFDDADFEYSESDEERAPNYVVTPTGLRANRLFTVGVLTEVESVNEQTLRGRVVDPTGAFVTYAGQYQPDEMAFLDRTTPPAFVSLAGKARTFQPEDSDLVYTSVRPESFAVVDAETRDRWTVSAAEATLRRVALFAAALEVDARGDDLRAVLEDAGVPAAMASGIPLAVDHYGTGTRYLEAVRRLAVDALEVVADERDEVRDLDAAPGDRGGAELGPLPDVPYDLDAAAPEAGAAADAADDPTEGSEATEEPAAAADAAPSDGSTPDESAGGDAGTAAEPASSADTEAAGDGTDDADDLPEFDDADASDEPAAAAGDAAASTASVTDAAADDTATEPAETAGAEPDGADVAEADPGAGVEPEPVESADATADATDADDLGDFDDGGLGDFDDADEEPAVDLDADPEDLDDALTEEERREVEEEHGVEFATGSEVPDPGEAGIETPDPDDLAPEEDRDAEPSAAAAADTESATEPAGATDATAAEGTDPAGEDAEDAAEPPEDLESAVVDLMSELDDGDGADEDAVIEAAVDRYGVDAATVEDAIEGALMGGQCFEPTDGTLKAI</sequence>
<dbReference type="AlphaFoldDB" id="A0ABD5XTH8"/>
<feature type="compositionally biased region" description="Acidic residues" evidence="1">
    <location>
        <begin position="514"/>
        <end position="529"/>
    </location>
</feature>
<feature type="region of interest" description="Disordered" evidence="1">
    <location>
        <begin position="226"/>
        <end position="530"/>
    </location>
</feature>
<accession>A0ABD5XTH8</accession>
<dbReference type="RefSeq" id="WP_284011986.1">
    <property type="nucleotide sequence ID" value="NZ_CP126156.1"/>
</dbReference>
<keyword evidence="3" id="KW-1185">Reference proteome</keyword>
<feature type="compositionally biased region" description="Low complexity" evidence="1">
    <location>
        <begin position="249"/>
        <end position="262"/>
    </location>
</feature>